<proteinExistence type="predicted"/>
<organism evidence="2 3">
    <name type="scientific">Croceicoccus ponticola</name>
    <dbReference type="NCBI Taxonomy" id="2217664"/>
    <lineage>
        <taxon>Bacteria</taxon>
        <taxon>Pseudomonadati</taxon>
        <taxon>Pseudomonadota</taxon>
        <taxon>Alphaproteobacteria</taxon>
        <taxon>Sphingomonadales</taxon>
        <taxon>Erythrobacteraceae</taxon>
        <taxon>Croceicoccus</taxon>
    </lineage>
</organism>
<dbReference type="SUPFAM" id="SSF54593">
    <property type="entry name" value="Glyoxalase/Bleomycin resistance protein/Dihydroxybiphenyl dioxygenase"/>
    <property type="match status" value="1"/>
</dbReference>
<dbReference type="Pfam" id="PF00903">
    <property type="entry name" value="Glyoxalase"/>
    <property type="match status" value="1"/>
</dbReference>
<protein>
    <submittedName>
        <fullName evidence="2">Lactoylglutathione lyase</fullName>
    </submittedName>
</protein>
<evidence type="ECO:0000259" key="1">
    <source>
        <dbReference type="Pfam" id="PF00903"/>
    </source>
</evidence>
<dbReference type="Proteomes" id="UP000283003">
    <property type="component" value="Unassembled WGS sequence"/>
</dbReference>
<reference evidence="2 3" key="1">
    <citation type="submission" date="2018-12" db="EMBL/GenBank/DDBJ databases">
        <title>Croceicoccus ponticola sp. nov., a lipolytic bacterium isolated from seawater.</title>
        <authorList>
            <person name="Yoon J.-H."/>
        </authorList>
    </citation>
    <scope>NUCLEOTIDE SEQUENCE [LARGE SCALE GENOMIC DNA]</scope>
    <source>
        <strain evidence="2 3">GM-16</strain>
    </source>
</reference>
<feature type="domain" description="Glyoxalase/fosfomycin resistance/dioxygenase" evidence="1">
    <location>
        <begin position="7"/>
        <end position="123"/>
    </location>
</feature>
<dbReference type="GO" id="GO:0016829">
    <property type="term" value="F:lyase activity"/>
    <property type="evidence" value="ECO:0007669"/>
    <property type="project" value="UniProtKB-KW"/>
</dbReference>
<sequence>MPRMIFVNLPVADLPRSMAFYDALGFVNEPKFTDETAAAMQWSDTIVVMLLTHAKWHQFTDRPITSDGSSSLRLCLSLDTRDEVTEMNRLAGEHGGTADIDPPTEYPFMMSHAFADPDGHIWEPMWMDQAAMEAGPPAQTDA</sequence>
<comment type="caution">
    <text evidence="2">The sequence shown here is derived from an EMBL/GenBank/DDBJ whole genome shotgun (WGS) entry which is preliminary data.</text>
</comment>
<dbReference type="AlphaFoldDB" id="A0A437GVR5"/>
<dbReference type="PANTHER" id="PTHR36503">
    <property type="entry name" value="BLR2520 PROTEIN"/>
    <property type="match status" value="1"/>
</dbReference>
<accession>A0A437GVR5</accession>
<evidence type="ECO:0000313" key="3">
    <source>
        <dbReference type="Proteomes" id="UP000283003"/>
    </source>
</evidence>
<name>A0A437GVR5_9SPHN</name>
<evidence type="ECO:0000313" key="2">
    <source>
        <dbReference type="EMBL" id="RVQ65964.1"/>
    </source>
</evidence>
<dbReference type="Gene3D" id="3.10.180.10">
    <property type="entry name" value="2,3-Dihydroxybiphenyl 1,2-Dioxygenase, domain 1"/>
    <property type="match status" value="1"/>
</dbReference>
<keyword evidence="2" id="KW-0456">Lyase</keyword>
<dbReference type="InterPro" id="IPR029068">
    <property type="entry name" value="Glyas_Bleomycin-R_OHBP_Dase"/>
</dbReference>
<dbReference type="InterPro" id="IPR004360">
    <property type="entry name" value="Glyas_Fos-R_dOase_dom"/>
</dbReference>
<dbReference type="PANTHER" id="PTHR36503:SF2">
    <property type="entry name" value="BLR2408 PROTEIN"/>
    <property type="match status" value="1"/>
</dbReference>
<gene>
    <name evidence="2" type="ORF">EKN06_11450</name>
</gene>
<keyword evidence="3" id="KW-1185">Reference proteome</keyword>
<dbReference type="OrthoDB" id="9798430at2"/>
<dbReference type="EMBL" id="RXOL01000005">
    <property type="protein sequence ID" value="RVQ65964.1"/>
    <property type="molecule type" value="Genomic_DNA"/>
</dbReference>